<dbReference type="PANTHER" id="PTHR43047:SF72">
    <property type="entry name" value="OSMOSENSING HISTIDINE PROTEIN KINASE SLN1"/>
    <property type="match status" value="1"/>
</dbReference>
<dbReference type="SUPFAM" id="SSF47384">
    <property type="entry name" value="Homodimeric domain of signal transducing histidine kinase"/>
    <property type="match status" value="1"/>
</dbReference>
<evidence type="ECO:0000256" key="5">
    <source>
        <dbReference type="SAM" id="MobiDB-lite"/>
    </source>
</evidence>
<dbReference type="InterPro" id="IPR036097">
    <property type="entry name" value="HisK_dim/P_sf"/>
</dbReference>
<dbReference type="EC" id="2.7.13.3" evidence="2"/>
<dbReference type="PROSITE" id="PS50112">
    <property type="entry name" value="PAS"/>
    <property type="match status" value="1"/>
</dbReference>
<protein>
    <recommendedName>
        <fullName evidence="2">histidine kinase</fullName>
        <ecNumber evidence="2">2.7.13.3</ecNumber>
    </recommendedName>
</protein>
<evidence type="ECO:0000313" key="8">
    <source>
        <dbReference type="EMBL" id="MFC7669820.1"/>
    </source>
</evidence>
<feature type="region of interest" description="Disordered" evidence="5">
    <location>
        <begin position="17"/>
        <end position="37"/>
    </location>
</feature>
<dbReference type="SMART" id="SM00091">
    <property type="entry name" value="PAS"/>
    <property type="match status" value="1"/>
</dbReference>
<evidence type="ECO:0000256" key="3">
    <source>
        <dbReference type="ARBA" id="ARBA00022679"/>
    </source>
</evidence>
<feature type="domain" description="PAC" evidence="7">
    <location>
        <begin position="117"/>
        <end position="166"/>
    </location>
</feature>
<dbReference type="InterPro" id="IPR000014">
    <property type="entry name" value="PAS"/>
</dbReference>
<evidence type="ECO:0000256" key="2">
    <source>
        <dbReference type="ARBA" id="ARBA00012438"/>
    </source>
</evidence>
<feature type="compositionally biased region" description="Basic and acidic residues" evidence="5">
    <location>
        <begin position="216"/>
        <end position="225"/>
    </location>
</feature>
<dbReference type="InterPro" id="IPR000700">
    <property type="entry name" value="PAS-assoc_C"/>
</dbReference>
<reference evidence="9" key="1">
    <citation type="journal article" date="2019" name="Int. J. Syst. Evol. Microbiol.">
        <title>The Global Catalogue of Microorganisms (GCM) 10K type strain sequencing project: providing services to taxonomists for standard genome sequencing and annotation.</title>
        <authorList>
            <consortium name="The Broad Institute Genomics Platform"/>
            <consortium name="The Broad Institute Genome Sequencing Center for Infectious Disease"/>
            <person name="Wu L."/>
            <person name="Ma J."/>
        </authorList>
    </citation>
    <scope>NUCLEOTIDE SEQUENCE [LARGE SCALE GENOMIC DNA]</scope>
    <source>
        <strain evidence="9">JCM 19635</strain>
    </source>
</reference>
<keyword evidence="4" id="KW-0418">Kinase</keyword>
<dbReference type="EMBL" id="JBHTEK010000001">
    <property type="protein sequence ID" value="MFC7669820.1"/>
    <property type="molecule type" value="Genomic_DNA"/>
</dbReference>
<sequence>MPAAKKCGPISTSTRYTWATAPSRKSRPLPTTLPSRNGPRLALEAQEEKFRSIFESFQDIYYRTDEDGLVIIVSPSVHEVLGYAPEDVLGQPVKNYYVDPDDIPKAAAEIERNGGLRNFETQMWHKDGYPVSVLVNARMVDNASLATEGIARDVTEIRQMQDDLHQAKDAAEAALEAKTQFLANMSHELRTPMNGIIGMIDLLDQTVETDEQARLRGHAAQELRRPAHHPQRHPGPVENPGWQAAGARKRHRACRP</sequence>
<evidence type="ECO:0000259" key="6">
    <source>
        <dbReference type="PROSITE" id="PS50112"/>
    </source>
</evidence>
<feature type="compositionally biased region" description="Basic residues" evidence="5">
    <location>
        <begin position="247"/>
        <end position="256"/>
    </location>
</feature>
<dbReference type="Pfam" id="PF00512">
    <property type="entry name" value="HisKA"/>
    <property type="match status" value="1"/>
</dbReference>
<gene>
    <name evidence="8" type="ORF">ACFQT0_22455</name>
</gene>
<dbReference type="InterPro" id="IPR035965">
    <property type="entry name" value="PAS-like_dom_sf"/>
</dbReference>
<dbReference type="CDD" id="cd00082">
    <property type="entry name" value="HisKA"/>
    <property type="match status" value="1"/>
</dbReference>
<evidence type="ECO:0000259" key="7">
    <source>
        <dbReference type="PROSITE" id="PS50113"/>
    </source>
</evidence>
<dbReference type="InterPro" id="IPR003661">
    <property type="entry name" value="HisK_dim/P_dom"/>
</dbReference>
<evidence type="ECO:0000256" key="4">
    <source>
        <dbReference type="ARBA" id="ARBA00022777"/>
    </source>
</evidence>
<dbReference type="Gene3D" id="1.10.287.130">
    <property type="match status" value="1"/>
</dbReference>
<dbReference type="SMART" id="SM00388">
    <property type="entry name" value="HisKA"/>
    <property type="match status" value="1"/>
</dbReference>
<comment type="caution">
    <text evidence="8">The sequence shown here is derived from an EMBL/GenBank/DDBJ whole genome shotgun (WGS) entry which is preliminary data.</text>
</comment>
<accession>A0ABW2UC73</accession>
<evidence type="ECO:0000256" key="1">
    <source>
        <dbReference type="ARBA" id="ARBA00000085"/>
    </source>
</evidence>
<dbReference type="Pfam" id="PF13426">
    <property type="entry name" value="PAS_9"/>
    <property type="match status" value="1"/>
</dbReference>
<dbReference type="CDD" id="cd00130">
    <property type="entry name" value="PAS"/>
    <property type="match status" value="1"/>
</dbReference>
<proteinExistence type="predicted"/>
<comment type="catalytic activity">
    <reaction evidence="1">
        <text>ATP + protein L-histidine = ADP + protein N-phospho-L-histidine.</text>
        <dbReference type="EC" id="2.7.13.3"/>
    </reaction>
</comment>
<dbReference type="SUPFAM" id="SSF55785">
    <property type="entry name" value="PYP-like sensor domain (PAS domain)"/>
    <property type="match status" value="1"/>
</dbReference>
<evidence type="ECO:0000313" key="9">
    <source>
        <dbReference type="Proteomes" id="UP001596513"/>
    </source>
</evidence>
<dbReference type="NCBIfam" id="TIGR00229">
    <property type="entry name" value="sensory_box"/>
    <property type="match status" value="1"/>
</dbReference>
<dbReference type="Gene3D" id="3.30.450.20">
    <property type="entry name" value="PAS domain"/>
    <property type="match status" value="1"/>
</dbReference>
<dbReference type="Proteomes" id="UP001596513">
    <property type="component" value="Unassembled WGS sequence"/>
</dbReference>
<keyword evidence="3" id="KW-0808">Transferase</keyword>
<organism evidence="8 9">
    <name type="scientific">Hymenobacter humi</name>
    <dbReference type="NCBI Taxonomy" id="1411620"/>
    <lineage>
        <taxon>Bacteria</taxon>
        <taxon>Pseudomonadati</taxon>
        <taxon>Bacteroidota</taxon>
        <taxon>Cytophagia</taxon>
        <taxon>Cytophagales</taxon>
        <taxon>Hymenobacteraceae</taxon>
        <taxon>Hymenobacter</taxon>
    </lineage>
</organism>
<feature type="region of interest" description="Disordered" evidence="5">
    <location>
        <begin position="216"/>
        <end position="256"/>
    </location>
</feature>
<dbReference type="PROSITE" id="PS50113">
    <property type="entry name" value="PAC"/>
    <property type="match status" value="1"/>
</dbReference>
<feature type="domain" description="PAS" evidence="6">
    <location>
        <begin position="46"/>
        <end position="102"/>
    </location>
</feature>
<dbReference type="PANTHER" id="PTHR43047">
    <property type="entry name" value="TWO-COMPONENT HISTIDINE PROTEIN KINASE"/>
    <property type="match status" value="1"/>
</dbReference>
<name>A0ABW2UC73_9BACT</name>
<keyword evidence="9" id="KW-1185">Reference proteome</keyword>
<dbReference type="RefSeq" id="WP_380205295.1">
    <property type="nucleotide sequence ID" value="NZ_JBHTEK010000001.1"/>
</dbReference>